<dbReference type="AlphaFoldDB" id="A0A2Z2K3W3"/>
<keyword evidence="2" id="KW-1185">Reference proteome</keyword>
<dbReference type="KEGG" id="pdh:B9T62_05180"/>
<evidence type="ECO:0000313" key="2">
    <source>
        <dbReference type="Proteomes" id="UP000249890"/>
    </source>
</evidence>
<organism evidence="1 2">
    <name type="scientific">Paenibacillus donghaensis</name>
    <dbReference type="NCBI Taxonomy" id="414771"/>
    <lineage>
        <taxon>Bacteria</taxon>
        <taxon>Bacillati</taxon>
        <taxon>Bacillota</taxon>
        <taxon>Bacilli</taxon>
        <taxon>Bacillales</taxon>
        <taxon>Paenibacillaceae</taxon>
        <taxon>Paenibacillus</taxon>
    </lineage>
</organism>
<accession>A0A2Z2K3W3</accession>
<name>A0A2Z2K3W3_9BACL</name>
<dbReference type="RefSeq" id="WP_087914268.1">
    <property type="nucleotide sequence ID" value="NZ_CP021780.1"/>
</dbReference>
<dbReference type="OrthoDB" id="2639132at2"/>
<proteinExistence type="predicted"/>
<protein>
    <submittedName>
        <fullName evidence="1">Uncharacterized protein</fullName>
    </submittedName>
</protein>
<reference evidence="1 2" key="1">
    <citation type="submission" date="2017-06" db="EMBL/GenBank/DDBJ databases">
        <title>Complete genome sequence of Paenibacillus donghaensis KCTC 13049T isolated from East Sea sediment, South Korea.</title>
        <authorList>
            <person name="Jung B.K."/>
            <person name="Hong S.-J."/>
            <person name="Shin J.-H."/>
        </authorList>
    </citation>
    <scope>NUCLEOTIDE SEQUENCE [LARGE SCALE GENOMIC DNA]</scope>
    <source>
        <strain evidence="1 2">KCTC 13049</strain>
    </source>
</reference>
<dbReference type="Proteomes" id="UP000249890">
    <property type="component" value="Chromosome"/>
</dbReference>
<gene>
    <name evidence="1" type="ORF">B9T62_05180</name>
</gene>
<evidence type="ECO:0000313" key="1">
    <source>
        <dbReference type="EMBL" id="ASA20246.1"/>
    </source>
</evidence>
<sequence length="61" mass="7214">MQLGLFEQMILCRVLTEAEYKEVQYAHSNDRCHVFHTDIGLVAVDRETGKFDSKDYKQMFQ</sequence>
<dbReference type="EMBL" id="CP021780">
    <property type="protein sequence ID" value="ASA20246.1"/>
    <property type="molecule type" value="Genomic_DNA"/>
</dbReference>